<keyword evidence="4" id="KW-1185">Reference proteome</keyword>
<dbReference type="InterPro" id="IPR004827">
    <property type="entry name" value="bZIP"/>
</dbReference>
<name>A0A8H4X7C8_9HYPO</name>
<dbReference type="SUPFAM" id="SSF57959">
    <property type="entry name" value="Leucine zipper domain"/>
    <property type="match status" value="1"/>
</dbReference>
<feature type="domain" description="BZIP" evidence="2">
    <location>
        <begin position="10"/>
        <end position="25"/>
    </location>
</feature>
<dbReference type="GO" id="GO:0003700">
    <property type="term" value="F:DNA-binding transcription factor activity"/>
    <property type="evidence" value="ECO:0007669"/>
    <property type="project" value="InterPro"/>
</dbReference>
<dbReference type="OrthoDB" id="5242530at2759"/>
<dbReference type="AlphaFoldDB" id="A0A8H4X7C8"/>
<comment type="caution">
    <text evidence="3">The sequence shown here is derived from an EMBL/GenBank/DDBJ whole genome shotgun (WGS) entry which is preliminary data.</text>
</comment>
<reference evidence="3" key="1">
    <citation type="journal article" date="2020" name="BMC Genomics">
        <title>Correction to: Identification and distribution of gene clusters required for synthesis of sphingolipid metabolism inhibitors in diverse species of the filamentous fungus Fusarium.</title>
        <authorList>
            <person name="Kim H.S."/>
            <person name="Lohmar J.M."/>
            <person name="Busman M."/>
            <person name="Brown D.W."/>
            <person name="Naumann T.A."/>
            <person name="Divon H.H."/>
            <person name="Lysoe E."/>
            <person name="Uhlig S."/>
            <person name="Proctor R.H."/>
        </authorList>
    </citation>
    <scope>NUCLEOTIDE SEQUENCE</scope>
    <source>
        <strain evidence="3">NRRL 20472</strain>
    </source>
</reference>
<evidence type="ECO:0000313" key="4">
    <source>
        <dbReference type="Proteomes" id="UP000622797"/>
    </source>
</evidence>
<proteinExistence type="predicted"/>
<dbReference type="Proteomes" id="UP000622797">
    <property type="component" value="Unassembled WGS sequence"/>
</dbReference>
<dbReference type="CDD" id="cd14688">
    <property type="entry name" value="bZIP_YAP"/>
    <property type="match status" value="1"/>
</dbReference>
<dbReference type="PROSITE" id="PS00036">
    <property type="entry name" value="BZIP_BASIC"/>
    <property type="match status" value="1"/>
</dbReference>
<feature type="region of interest" description="Disordered" evidence="1">
    <location>
        <begin position="1"/>
        <end position="26"/>
    </location>
</feature>
<organism evidence="3 4">
    <name type="scientific">Fusarium sarcochroum</name>
    <dbReference type="NCBI Taxonomy" id="1208366"/>
    <lineage>
        <taxon>Eukaryota</taxon>
        <taxon>Fungi</taxon>
        <taxon>Dikarya</taxon>
        <taxon>Ascomycota</taxon>
        <taxon>Pezizomycotina</taxon>
        <taxon>Sordariomycetes</taxon>
        <taxon>Hypocreomycetidae</taxon>
        <taxon>Hypocreales</taxon>
        <taxon>Nectriaceae</taxon>
        <taxon>Fusarium</taxon>
        <taxon>Fusarium lateritium species complex</taxon>
    </lineage>
</organism>
<dbReference type="Gene3D" id="1.20.5.170">
    <property type="match status" value="1"/>
</dbReference>
<dbReference type="InterPro" id="IPR046347">
    <property type="entry name" value="bZIP_sf"/>
</dbReference>
<protein>
    <recommendedName>
        <fullName evidence="2">BZIP domain-containing protein</fullName>
    </recommendedName>
</protein>
<evidence type="ECO:0000256" key="1">
    <source>
        <dbReference type="SAM" id="MobiDB-lite"/>
    </source>
</evidence>
<dbReference type="EMBL" id="JABEXW010000456">
    <property type="protein sequence ID" value="KAF4963706.1"/>
    <property type="molecule type" value="Genomic_DNA"/>
</dbReference>
<sequence length="275" mass="30521">MDATQDPQMKRKLQNRNAQRRFRNRKKATDITFLDLPYVGENTECSSITPPQLSSTSQNMPVEPLDDAIIEAHSSSDGTSLYPTPESRSFGGSSLGTQELNIPQAWSRPSSVLSDPNLDMFLEAEGEDFFGSYGHFSHGIAIDTNPTTLGNGVSRVFNPTLGATSVSRIDSTERLSPGNVDPPSEMNFFLEEDNQRGSSIDKGANRPPCCVAHKAEMMVSDLQKLWRFGLQFGFFEAEDKEIQYCLGFLRGRLRQMSECPNMNRCCSNPSDSNGR</sequence>
<accession>A0A8H4X7C8</accession>
<evidence type="ECO:0000259" key="2">
    <source>
        <dbReference type="PROSITE" id="PS00036"/>
    </source>
</evidence>
<evidence type="ECO:0000313" key="3">
    <source>
        <dbReference type="EMBL" id="KAF4963706.1"/>
    </source>
</evidence>
<reference evidence="3" key="2">
    <citation type="submission" date="2020-05" db="EMBL/GenBank/DDBJ databases">
        <authorList>
            <person name="Kim H.-S."/>
            <person name="Proctor R.H."/>
            <person name="Brown D.W."/>
        </authorList>
    </citation>
    <scope>NUCLEOTIDE SEQUENCE</scope>
    <source>
        <strain evidence="3">NRRL 20472</strain>
    </source>
</reference>
<feature type="compositionally biased region" description="Basic residues" evidence="1">
    <location>
        <begin position="10"/>
        <end position="26"/>
    </location>
</feature>
<gene>
    <name evidence="3" type="ORF">FSARC_8303</name>
</gene>